<reference evidence="3" key="1">
    <citation type="submission" date="2017-01" db="EMBL/GenBank/DDBJ databases">
        <authorList>
            <person name="Varghese N."/>
            <person name="Submissions S."/>
        </authorList>
    </citation>
    <scope>NUCLEOTIDE SEQUENCE [LARGE SCALE GENOMIC DNA]</scope>
    <source>
        <strain evidence="3">DSM 21054</strain>
    </source>
</reference>
<dbReference type="Proteomes" id="UP000186917">
    <property type="component" value="Unassembled WGS sequence"/>
</dbReference>
<name>A0A173MEA8_9BACT</name>
<gene>
    <name evidence="2" type="ORF">SAMN05421788_1065</name>
</gene>
<dbReference type="AlphaFoldDB" id="A0A173MEA8"/>
<evidence type="ECO:0000313" key="3">
    <source>
        <dbReference type="Proteomes" id="UP000186917"/>
    </source>
</evidence>
<dbReference type="InterPro" id="IPR008930">
    <property type="entry name" value="Terpenoid_cyclase/PrenylTrfase"/>
</dbReference>
<sequence>MIQTYKTLIESLSFDAATEQELLKEQVLQEHYFYLHLVLYLSPAYPSVPEPVKKKLGAAVYLYFRFALACDKMIDQEKSTNSGIQQFFVQIRLLEAAVRELSALFPSGHVFWQYFEKSRTEYIRTMLVEKKLAGEGGYITVEQFEKLAAGKSALCYAVPIAISLLQDTAEMATDSLQRCLEYLHIGFQYMDDIDDFLKDVKSGQPNIADSLLRKKLEEEGVSGTLAEEERYKLMFLSGVATACLQNAITWFEKSRAEIASFSLAKLDGFITGFVKKCLDQLRAIELLIEKARVKASCSKEQVAGGAYAGAEAIRSAIEKGRAFLAAAMQGDGSWTDFLTNAGLGRNWITAYVAMNLAEAGEVAVIPDKAAELLNSSHFKGAFNDQIKEDGDSLNFLVGYLNSSKGTVSNNLWQDWRSFCNDAGGWRTYQDADVLKRILGLEDVADVSGWLSAKSCVSAAALYVLAKQDGDSVLYHRTAGFLMNEQMPEGYWKSYWWSSPVYATAFALQALSVSRTYQQACAKAADWLKSQQAANGAWSSDIVVEESPLYTAMAMKALLCYNTSLYDNSIRQACKWLLDNQTTDGSWQSSFALLVPAPDFHESEAVQQWSRGSFGVNIIVEDHYRVFSTATIVNALECLLEKKIQLN</sequence>
<dbReference type="SUPFAM" id="SSF48239">
    <property type="entry name" value="Terpenoid cyclases/Protein prenyltransferases"/>
    <property type="match status" value="2"/>
</dbReference>
<protein>
    <submittedName>
        <fullName evidence="2">Squalene-hopene cyclase C-terminal domain-containing protein</fullName>
    </submittedName>
</protein>
<dbReference type="RefSeq" id="WP_076380236.1">
    <property type="nucleotide sequence ID" value="NZ_AP017422.1"/>
</dbReference>
<dbReference type="Pfam" id="PF13243">
    <property type="entry name" value="SQHop_cyclase_C"/>
    <property type="match status" value="1"/>
</dbReference>
<accession>A0A173MEA8</accession>
<dbReference type="InterPro" id="IPR008949">
    <property type="entry name" value="Isoprenoid_synthase_dom_sf"/>
</dbReference>
<feature type="domain" description="Squalene cyclase C-terminal" evidence="1">
    <location>
        <begin position="417"/>
        <end position="588"/>
    </location>
</feature>
<dbReference type="STRING" id="477680.SAMN05421788_1065"/>
<organism evidence="2 3">
    <name type="scientific">Filimonas lacunae</name>
    <dbReference type="NCBI Taxonomy" id="477680"/>
    <lineage>
        <taxon>Bacteria</taxon>
        <taxon>Pseudomonadati</taxon>
        <taxon>Bacteroidota</taxon>
        <taxon>Chitinophagia</taxon>
        <taxon>Chitinophagales</taxon>
        <taxon>Chitinophagaceae</taxon>
        <taxon>Filimonas</taxon>
    </lineage>
</organism>
<dbReference type="EMBL" id="FTOR01000006">
    <property type="protein sequence ID" value="SIT23775.1"/>
    <property type="molecule type" value="Genomic_DNA"/>
</dbReference>
<keyword evidence="3" id="KW-1185">Reference proteome</keyword>
<dbReference type="SUPFAM" id="SSF48576">
    <property type="entry name" value="Terpenoid synthases"/>
    <property type="match status" value="1"/>
</dbReference>
<dbReference type="Gene3D" id="1.50.10.20">
    <property type="match status" value="1"/>
</dbReference>
<evidence type="ECO:0000313" key="2">
    <source>
        <dbReference type="EMBL" id="SIT23775.1"/>
    </source>
</evidence>
<dbReference type="KEGG" id="fln:FLA_1944"/>
<proteinExistence type="predicted"/>
<dbReference type="InterPro" id="IPR032696">
    <property type="entry name" value="SQ_cyclase_C"/>
</dbReference>
<dbReference type="OrthoDB" id="4673451at2"/>
<evidence type="ECO:0000259" key="1">
    <source>
        <dbReference type="Pfam" id="PF13243"/>
    </source>
</evidence>